<dbReference type="InterPro" id="IPR039420">
    <property type="entry name" value="WalR-like"/>
</dbReference>
<organism evidence="5 6">
    <name type="scientific">Streptomyces coffeae</name>
    <dbReference type="NCBI Taxonomy" id="621382"/>
    <lineage>
        <taxon>Bacteria</taxon>
        <taxon>Bacillati</taxon>
        <taxon>Actinomycetota</taxon>
        <taxon>Actinomycetes</taxon>
        <taxon>Kitasatosporales</taxon>
        <taxon>Streptomycetaceae</taxon>
        <taxon>Streptomyces</taxon>
    </lineage>
</organism>
<dbReference type="InterPro" id="IPR011990">
    <property type="entry name" value="TPR-like_helical_dom_sf"/>
</dbReference>
<evidence type="ECO:0000259" key="4">
    <source>
        <dbReference type="PROSITE" id="PS50043"/>
    </source>
</evidence>
<comment type="caution">
    <text evidence="5">The sequence shown here is derived from an EMBL/GenBank/DDBJ whole genome shotgun (WGS) entry which is preliminary data.</text>
</comment>
<dbReference type="PANTHER" id="PTHR43214">
    <property type="entry name" value="TWO-COMPONENT RESPONSE REGULATOR"/>
    <property type="match status" value="1"/>
</dbReference>
<dbReference type="SUPFAM" id="SSF46894">
    <property type="entry name" value="C-terminal effector domain of the bipartite response regulators"/>
    <property type="match status" value="1"/>
</dbReference>
<dbReference type="PROSITE" id="PS50043">
    <property type="entry name" value="HTH_LUXR_2"/>
    <property type="match status" value="1"/>
</dbReference>
<accession>A0ABS1NCX5</accession>
<dbReference type="Pfam" id="PF00196">
    <property type="entry name" value="GerE"/>
    <property type="match status" value="1"/>
</dbReference>
<keyword evidence="2" id="KW-0238">DNA-binding</keyword>
<evidence type="ECO:0000256" key="3">
    <source>
        <dbReference type="ARBA" id="ARBA00023163"/>
    </source>
</evidence>
<keyword evidence="1" id="KW-0805">Transcription regulation</keyword>
<evidence type="ECO:0000256" key="1">
    <source>
        <dbReference type="ARBA" id="ARBA00023015"/>
    </source>
</evidence>
<proteinExistence type="predicted"/>
<dbReference type="InterPro" id="IPR036388">
    <property type="entry name" value="WH-like_DNA-bd_sf"/>
</dbReference>
<keyword evidence="6" id="KW-1185">Reference proteome</keyword>
<dbReference type="Gene3D" id="1.10.10.10">
    <property type="entry name" value="Winged helix-like DNA-binding domain superfamily/Winged helix DNA-binding domain"/>
    <property type="match status" value="1"/>
</dbReference>
<dbReference type="PANTHER" id="PTHR43214:SF41">
    <property type="entry name" value="NITRATE_NITRITE RESPONSE REGULATOR PROTEIN NARP"/>
    <property type="match status" value="1"/>
</dbReference>
<dbReference type="InterPro" id="IPR000792">
    <property type="entry name" value="Tscrpt_reg_LuxR_C"/>
</dbReference>
<dbReference type="SMART" id="SM00421">
    <property type="entry name" value="HTH_LUXR"/>
    <property type="match status" value="1"/>
</dbReference>
<protein>
    <recommendedName>
        <fullName evidence="4">HTH luxR-type domain-containing protein</fullName>
    </recommendedName>
</protein>
<dbReference type="InterPro" id="IPR016032">
    <property type="entry name" value="Sig_transdc_resp-reg_C-effctor"/>
</dbReference>
<gene>
    <name evidence="5" type="ORF">JK363_14865</name>
</gene>
<evidence type="ECO:0000256" key="2">
    <source>
        <dbReference type="ARBA" id="ARBA00023125"/>
    </source>
</evidence>
<evidence type="ECO:0000313" key="5">
    <source>
        <dbReference type="EMBL" id="MBL1097932.1"/>
    </source>
</evidence>
<keyword evidence="3" id="KW-0804">Transcription</keyword>
<evidence type="ECO:0000313" key="6">
    <source>
        <dbReference type="Proteomes" id="UP000634229"/>
    </source>
</evidence>
<dbReference type="Proteomes" id="UP000634229">
    <property type="component" value="Unassembled WGS sequence"/>
</dbReference>
<dbReference type="CDD" id="cd06170">
    <property type="entry name" value="LuxR_C_like"/>
    <property type="match status" value="1"/>
</dbReference>
<dbReference type="EMBL" id="JAERRF010000007">
    <property type="protein sequence ID" value="MBL1097932.1"/>
    <property type="molecule type" value="Genomic_DNA"/>
</dbReference>
<dbReference type="Gene3D" id="1.25.40.10">
    <property type="entry name" value="Tetratricopeptide repeat domain"/>
    <property type="match status" value="1"/>
</dbReference>
<reference evidence="5 6" key="1">
    <citation type="submission" date="2021-01" db="EMBL/GenBank/DDBJ databases">
        <title>WGS of actinomycetes isolated from Thailand.</title>
        <authorList>
            <person name="Thawai C."/>
        </authorList>
    </citation>
    <scope>NUCLEOTIDE SEQUENCE [LARGE SCALE GENOMIC DNA]</scope>
    <source>
        <strain evidence="5 6">CA1R205</strain>
    </source>
</reference>
<dbReference type="PRINTS" id="PR00038">
    <property type="entry name" value="HTHLUXR"/>
</dbReference>
<feature type="domain" description="HTH luxR-type" evidence="4">
    <location>
        <begin position="295"/>
        <end position="360"/>
    </location>
</feature>
<name>A0ABS1NCX5_9ACTN</name>
<sequence length="363" mass="39882">MMITVAGLAVQALTWCGQDEEAAVFIDRLAAHAQRDGEPQARIWASLNRTEHAWRTGDLHTAIDTGRTCLELLSSSRGDNRLALVTAPLVRALVECDQADQAVPLLAVPDGNRLDGVWHGSHLLEARARLSLAHGHLEDALADLLACGRRQTEWRRDNPAVLAWRSQAALVHLAMGDHASAQRLAEEELHQARAFGTPRAVGISLRAAGLTVRGGRGQRLVEESVGLLDEAGATLEQARSLIDLATLRFESGHIRLARELARRSLQLAQYCGATALSNRALDRLRTFGGRPRSLRTVGIQALTESERRVVVLAAQGLTNREIAQERFITQRTVENHLTSSFRKLNITGRRQLPEAVRSLDVRL</sequence>